<comment type="caution">
    <text evidence="9">The sequence shown here is derived from an EMBL/GenBank/DDBJ whole genome shotgun (WGS) entry which is preliminary data.</text>
</comment>
<evidence type="ECO:0000256" key="3">
    <source>
        <dbReference type="ARBA" id="ARBA00022801"/>
    </source>
</evidence>
<evidence type="ECO:0008006" key="11">
    <source>
        <dbReference type="Google" id="ProtNLM"/>
    </source>
</evidence>
<dbReference type="Pfam" id="PF13086">
    <property type="entry name" value="AAA_11"/>
    <property type="match status" value="1"/>
</dbReference>
<feature type="compositionally biased region" description="Polar residues" evidence="6">
    <location>
        <begin position="367"/>
        <end position="377"/>
    </location>
</feature>
<organism evidence="9 10">
    <name type="scientific">Edhazardia aedis (strain USNM 41457)</name>
    <name type="common">Microsporidian parasite</name>
    <dbReference type="NCBI Taxonomy" id="1003232"/>
    <lineage>
        <taxon>Eukaryota</taxon>
        <taxon>Fungi</taxon>
        <taxon>Fungi incertae sedis</taxon>
        <taxon>Microsporidia</taxon>
        <taxon>Edhazardia</taxon>
    </lineage>
</organism>
<feature type="domain" description="DNA2/NAM7 helicase-like C-terminal" evidence="8">
    <location>
        <begin position="622"/>
        <end position="808"/>
    </location>
</feature>
<keyword evidence="10" id="KW-1185">Reference proteome</keyword>
<dbReference type="HOGENOM" id="CLU_339191_0_0_1"/>
<proteinExistence type="inferred from homology"/>
<reference evidence="9 10" key="1">
    <citation type="submission" date="2011-08" db="EMBL/GenBank/DDBJ databases">
        <authorList>
            <person name="Liu Z.J."/>
            <person name="Shi F.L."/>
            <person name="Lu J.Q."/>
            <person name="Li M."/>
            <person name="Wang Z.L."/>
        </authorList>
    </citation>
    <scope>NUCLEOTIDE SEQUENCE [LARGE SCALE GENOMIC DNA]</scope>
    <source>
        <strain evidence="9 10">USNM 41457</strain>
    </source>
</reference>
<dbReference type="InParanoid" id="J9D761"/>
<feature type="compositionally biased region" description="Polar residues" evidence="6">
    <location>
        <begin position="348"/>
        <end position="360"/>
    </location>
</feature>
<dbReference type="InterPro" id="IPR045055">
    <property type="entry name" value="DNA2/NAM7-like"/>
</dbReference>
<keyword evidence="2" id="KW-0547">Nucleotide-binding</keyword>
<dbReference type="PANTHER" id="PTHR10887:SF495">
    <property type="entry name" value="HELICASE SENATAXIN ISOFORM X1-RELATED"/>
    <property type="match status" value="1"/>
</dbReference>
<evidence type="ECO:0000256" key="5">
    <source>
        <dbReference type="ARBA" id="ARBA00022840"/>
    </source>
</evidence>
<protein>
    <recommendedName>
        <fullName evidence="11">AAA+ ATPase domain-containing protein</fullName>
    </recommendedName>
</protein>
<dbReference type="GO" id="GO:0004386">
    <property type="term" value="F:helicase activity"/>
    <property type="evidence" value="ECO:0007669"/>
    <property type="project" value="UniProtKB-KW"/>
</dbReference>
<evidence type="ECO:0000256" key="1">
    <source>
        <dbReference type="ARBA" id="ARBA00007913"/>
    </source>
</evidence>
<evidence type="ECO:0000256" key="4">
    <source>
        <dbReference type="ARBA" id="ARBA00022806"/>
    </source>
</evidence>
<evidence type="ECO:0000256" key="2">
    <source>
        <dbReference type="ARBA" id="ARBA00022741"/>
    </source>
</evidence>
<keyword evidence="3" id="KW-0378">Hydrolase</keyword>
<dbReference type="OrthoDB" id="6513042at2759"/>
<dbReference type="PANTHER" id="PTHR10887">
    <property type="entry name" value="DNA2/NAM7 HELICASE FAMILY"/>
    <property type="match status" value="1"/>
</dbReference>
<dbReference type="VEuPathDB" id="MicrosporidiaDB:EDEG_02079"/>
<dbReference type="InterPro" id="IPR047187">
    <property type="entry name" value="SF1_C_Upf1"/>
</dbReference>
<dbReference type="CDD" id="cd18808">
    <property type="entry name" value="SF1_C_Upf1"/>
    <property type="match status" value="1"/>
</dbReference>
<dbReference type="FunFam" id="3.40.50.300:FF:000326">
    <property type="entry name" value="P-loop containing nucleoside triphosphate hydrolase"/>
    <property type="match status" value="1"/>
</dbReference>
<dbReference type="AlphaFoldDB" id="J9D761"/>
<accession>J9D761</accession>
<dbReference type="InterPro" id="IPR041679">
    <property type="entry name" value="DNA2/NAM7-like_C"/>
</dbReference>
<evidence type="ECO:0000313" key="9">
    <source>
        <dbReference type="EMBL" id="EJW03611.1"/>
    </source>
</evidence>
<dbReference type="SUPFAM" id="SSF52540">
    <property type="entry name" value="P-loop containing nucleoside triphosphate hydrolases"/>
    <property type="match status" value="1"/>
</dbReference>
<dbReference type="InterPro" id="IPR027417">
    <property type="entry name" value="P-loop_NTPase"/>
</dbReference>
<dbReference type="FunCoup" id="J9D761">
    <property type="interactions" value="55"/>
</dbReference>
<sequence length="838" mass="98211">MKKYIKYLIKRHEVEYSLFLEENPIIKYNFMVKRCVPKPTSFCYVLKLIESEKNAKMMLSKEQCVIINDKMHGYIVENTDNTITCNTSKRLRPKSCAIVYRNDINFYKILDEINFLLESRKKINPCIDESISIYTDFSKYFDNQLMLDNSVNGMNSDSFLEQVYRDYMKTRCVDLRIRFYVSFFDQDFNKNLQIPKIKGKTSENIKKSIKNNTVKKLTDELDKLMSKITIYYSDESDESNISEEYEFNTNYKKVSKKCKNNFSNKEKKIYGKNLKNMSTSNQLRKDNFSTNNSYNKHKYQREMISSFDNNSEKHEECNESTLLNTLEIENNENRNYIDDFDSKKCRNESTYYNDQHNGTSESEDFQNEPSQNFDSISSDSVDWDLPEKFIHTKMEILNPNLNTQQLNAVVQLAQNESYKIFGPPGTGKTSTIVEIIYQLRCRNKKVLVCGPSNASIDNIMHGFIKLNTGFDFVRIGSRSKCSEDLLKYNISEIDDVIIGNYHDTLSNLIGEDIRKDAAIDDTVENYNFDYETMEKMEEVYQNMSNYTKKVAFDKFLQHDLVFATLFGSLKYTTKHFDWVIIDECCQALEIEAFCSVMKGKNFILAGDPCQLGAITYLPDEISFFERMGKIKTIMLQNQYRMPELLIRFSNHYFYNSRIISPIICDFKFFDKSPIVFIDTCKSTTSESKHGNSYYNDHEQEMVIEFLNYLDSIAFQIHEKKNKSNKIVTVGIISPYLEQIERIKNASKSYNFDLMISTVDAFQGQEKDFIIISLVRSNKLSQIGFLKDEKRMNVAITRCKKGLIIVANSLVFEKNVFYRDYFKFLKKEAYYVDSTQPAF</sequence>
<evidence type="ECO:0000259" key="8">
    <source>
        <dbReference type="Pfam" id="PF13087"/>
    </source>
</evidence>
<dbReference type="GO" id="GO:0005524">
    <property type="term" value="F:ATP binding"/>
    <property type="evidence" value="ECO:0007669"/>
    <property type="project" value="UniProtKB-KW"/>
</dbReference>
<dbReference type="InterPro" id="IPR041677">
    <property type="entry name" value="DNA2/NAM7_AAA_11"/>
</dbReference>
<comment type="similarity">
    <text evidence="1">Belongs to the DNA2/NAM7 helicase family.</text>
</comment>
<feature type="domain" description="DNA2/NAM7 helicase helicase" evidence="7">
    <location>
        <begin position="400"/>
        <end position="614"/>
    </location>
</feature>
<evidence type="ECO:0000259" key="7">
    <source>
        <dbReference type="Pfam" id="PF13086"/>
    </source>
</evidence>
<dbReference type="GO" id="GO:0005694">
    <property type="term" value="C:chromosome"/>
    <property type="evidence" value="ECO:0007669"/>
    <property type="project" value="UniProtKB-ARBA"/>
</dbReference>
<dbReference type="EMBL" id="AFBI03000034">
    <property type="protein sequence ID" value="EJW03611.1"/>
    <property type="molecule type" value="Genomic_DNA"/>
</dbReference>
<dbReference type="Gene3D" id="3.40.50.300">
    <property type="entry name" value="P-loop containing nucleotide triphosphate hydrolases"/>
    <property type="match status" value="2"/>
</dbReference>
<evidence type="ECO:0000256" key="6">
    <source>
        <dbReference type="SAM" id="MobiDB-lite"/>
    </source>
</evidence>
<evidence type="ECO:0000313" key="10">
    <source>
        <dbReference type="Proteomes" id="UP000003163"/>
    </source>
</evidence>
<keyword evidence="4" id="KW-0347">Helicase</keyword>
<dbReference type="Proteomes" id="UP000003163">
    <property type="component" value="Unassembled WGS sequence"/>
</dbReference>
<dbReference type="Pfam" id="PF13087">
    <property type="entry name" value="AAA_12"/>
    <property type="match status" value="1"/>
</dbReference>
<dbReference type="GO" id="GO:0016787">
    <property type="term" value="F:hydrolase activity"/>
    <property type="evidence" value="ECO:0007669"/>
    <property type="project" value="UniProtKB-KW"/>
</dbReference>
<keyword evidence="5" id="KW-0067">ATP-binding</keyword>
<reference evidence="10" key="2">
    <citation type="submission" date="2015-07" db="EMBL/GenBank/DDBJ databases">
        <title>Contrasting host-pathogen interactions and genome evolution in two generalist and specialist microsporidian pathogens of mosquitoes.</title>
        <authorList>
            <consortium name="The Broad Institute Genomics Platform"/>
            <consortium name="The Broad Institute Genome Sequencing Center for Infectious Disease"/>
            <person name="Cuomo C.A."/>
            <person name="Sanscrainte N.D."/>
            <person name="Goldberg J.M."/>
            <person name="Heiman D."/>
            <person name="Young S."/>
            <person name="Zeng Q."/>
            <person name="Becnel J.J."/>
            <person name="Birren B.W."/>
        </authorList>
    </citation>
    <scope>NUCLEOTIDE SEQUENCE [LARGE SCALE GENOMIC DNA]</scope>
    <source>
        <strain evidence="10">USNM 41457</strain>
    </source>
</reference>
<feature type="region of interest" description="Disordered" evidence="6">
    <location>
        <begin position="348"/>
        <end position="377"/>
    </location>
</feature>
<gene>
    <name evidence="9" type="ORF">EDEG_02079</name>
</gene>
<name>J9D761_EDHAE</name>